<dbReference type="OrthoDB" id="410044at2759"/>
<dbReference type="Pfam" id="PF01846">
    <property type="entry name" value="FF"/>
    <property type="match status" value="1"/>
</dbReference>
<evidence type="ECO:0000313" key="2">
    <source>
        <dbReference type="EMBL" id="PRT53451.1"/>
    </source>
</evidence>
<dbReference type="CDD" id="cd00201">
    <property type="entry name" value="WW"/>
    <property type="match status" value="1"/>
</dbReference>
<dbReference type="Proteomes" id="UP000238350">
    <property type="component" value="Unassembled WGS sequence"/>
</dbReference>
<comment type="caution">
    <text evidence="2">The sequence shown here is derived from an EMBL/GenBank/DDBJ whole genome shotgun (WGS) entry which is preliminary data.</text>
</comment>
<evidence type="ECO:0000313" key="3">
    <source>
        <dbReference type="Proteomes" id="UP000238350"/>
    </source>
</evidence>
<dbReference type="Gene3D" id="2.20.70.10">
    <property type="match status" value="1"/>
</dbReference>
<dbReference type="EMBL" id="NDIQ01000001">
    <property type="protein sequence ID" value="PRT53451.1"/>
    <property type="molecule type" value="Genomic_DNA"/>
</dbReference>
<feature type="domain" description="FF" evidence="1">
    <location>
        <begin position="125"/>
        <end position="179"/>
    </location>
</feature>
<reference evidence="2 3" key="1">
    <citation type="submission" date="2017-04" db="EMBL/GenBank/DDBJ databases">
        <title>Genome sequencing of [Candida] sorbophila.</title>
        <authorList>
            <person name="Ahn J.O."/>
        </authorList>
    </citation>
    <scope>NUCLEOTIDE SEQUENCE [LARGE SCALE GENOMIC DNA]</scope>
    <source>
        <strain evidence="2 3">DS02</strain>
    </source>
</reference>
<dbReference type="STRING" id="45607.A0A2T0FEN5"/>
<evidence type="ECO:0000259" key="1">
    <source>
        <dbReference type="SMART" id="SM00441"/>
    </source>
</evidence>
<sequence length="235" mass="27216">MGLREPAQQPDRPKVKKKLANGEYVVITRNGRIFVFNKETGKSRWDIPDDPELILLVAKARGFKESEATDIQTESASGSASFESESNIEADIQSELQDVVDSGPIQTIEIISDDESDLDLSDFETAENPDSFKQMLDEKRLNPFKSWEFHRDSLVDEPGYMELESNSRRQQVYDEWALTRKTSVETPTDQFLDLVHRESNPNRFYIQFKRLFRALPEFDVPMPDKVKEQLYREDS</sequence>
<dbReference type="InterPro" id="IPR001202">
    <property type="entry name" value="WW_dom"/>
</dbReference>
<accession>A0A2T0FEN5</accession>
<dbReference type="GeneID" id="36514820"/>
<gene>
    <name evidence="2" type="ORF">B9G98_01071</name>
</gene>
<dbReference type="SUPFAM" id="SSF81698">
    <property type="entry name" value="FF domain"/>
    <property type="match status" value="1"/>
</dbReference>
<protein>
    <recommendedName>
        <fullName evidence="1">FF domain-containing protein</fullName>
    </recommendedName>
</protein>
<organism evidence="2 3">
    <name type="scientific">Wickerhamiella sorbophila</name>
    <dbReference type="NCBI Taxonomy" id="45607"/>
    <lineage>
        <taxon>Eukaryota</taxon>
        <taxon>Fungi</taxon>
        <taxon>Dikarya</taxon>
        <taxon>Ascomycota</taxon>
        <taxon>Saccharomycotina</taxon>
        <taxon>Dipodascomycetes</taxon>
        <taxon>Dipodascales</taxon>
        <taxon>Trichomonascaceae</taxon>
        <taxon>Wickerhamiella</taxon>
    </lineage>
</organism>
<name>A0A2T0FEN5_9ASCO</name>
<dbReference type="SMART" id="SM00441">
    <property type="entry name" value="FF"/>
    <property type="match status" value="1"/>
</dbReference>
<dbReference type="AlphaFoldDB" id="A0A2T0FEN5"/>
<dbReference type="InterPro" id="IPR002713">
    <property type="entry name" value="FF_domain"/>
</dbReference>
<keyword evidence="3" id="KW-1185">Reference proteome</keyword>
<dbReference type="Gene3D" id="1.10.10.440">
    <property type="entry name" value="FF domain"/>
    <property type="match status" value="1"/>
</dbReference>
<dbReference type="RefSeq" id="XP_024663397.1">
    <property type="nucleotide sequence ID" value="XM_024807629.1"/>
</dbReference>
<proteinExistence type="predicted"/>
<dbReference type="InterPro" id="IPR036517">
    <property type="entry name" value="FF_domain_sf"/>
</dbReference>